<dbReference type="SMR" id="A2E9T3"/>
<evidence type="ECO:0000256" key="3">
    <source>
        <dbReference type="ARBA" id="ARBA00009045"/>
    </source>
</evidence>
<evidence type="ECO:0000256" key="5">
    <source>
        <dbReference type="ARBA" id="ARBA00022670"/>
    </source>
</evidence>
<evidence type="ECO:0000256" key="11">
    <source>
        <dbReference type="RuleBase" id="RU362115"/>
    </source>
</evidence>
<protein>
    <recommendedName>
        <fullName evidence="4">rhomboid protease</fullName>
        <ecNumber evidence="4">3.4.21.105</ecNumber>
    </recommendedName>
</protein>
<evidence type="ECO:0000256" key="4">
    <source>
        <dbReference type="ARBA" id="ARBA00013039"/>
    </source>
</evidence>
<sequence>MSGRNKRKNSLMTGKDIEQSKPGGGGNWWETANMQTTPNDFSTSRLNFDNGNSNEPKKKKRSNDPKTSRQPERFADSDSGEKENSKSEEEKENKPVLINLDAKSPPIWTFGVLIVYLAVLGGAFYQYGQVPKMSENPMFGPSQEVLLLMGAKQASVILAGSWWRFFTSMFLHSGAIHLVIILIFAIFTSRVERDTGFWRAFFVFLVSGMYGTILSCLLVPELISCGASGAIFGYIGLLFADLFAGWRSNPKKGRDLGILVGLTVVGIILGLTPFIDNFNNIGGFIMGLLFALMLLPNLSFGSCERMCHGFISFLAFPAMTFIFCVCLVGFYRSIDNVKWCPFCQRITCLNFGRNWCTQNSDTTPNQTTINWMDNYTV</sequence>
<keyword evidence="7 11" id="KW-0378">Hydrolase</keyword>
<gene>
    <name evidence="14" type="ORF">TVAG_282180</name>
</gene>
<feature type="domain" description="Peptidase S54 rhomboid" evidence="13">
    <location>
        <begin position="160"/>
        <end position="296"/>
    </location>
</feature>
<dbReference type="PANTHER" id="PTHR22936">
    <property type="entry name" value="RHOMBOID-RELATED"/>
    <property type="match status" value="1"/>
</dbReference>
<dbReference type="GO" id="GO:0016020">
    <property type="term" value="C:membrane"/>
    <property type="evidence" value="ECO:0007669"/>
    <property type="project" value="UniProtKB-SubCell"/>
</dbReference>
<dbReference type="EMBL" id="DS113335">
    <property type="protein sequence ID" value="EAY10618.1"/>
    <property type="molecule type" value="Genomic_DNA"/>
</dbReference>
<reference evidence="14" key="2">
    <citation type="journal article" date="2007" name="Science">
        <title>Draft genome sequence of the sexually transmitted pathogen Trichomonas vaginalis.</title>
        <authorList>
            <person name="Carlton J.M."/>
            <person name="Hirt R.P."/>
            <person name="Silva J.C."/>
            <person name="Delcher A.L."/>
            <person name="Schatz M."/>
            <person name="Zhao Q."/>
            <person name="Wortman J.R."/>
            <person name="Bidwell S.L."/>
            <person name="Alsmark U.C.M."/>
            <person name="Besteiro S."/>
            <person name="Sicheritz-Ponten T."/>
            <person name="Noel C.J."/>
            <person name="Dacks J.B."/>
            <person name="Foster P.G."/>
            <person name="Simillion C."/>
            <person name="Van de Peer Y."/>
            <person name="Miranda-Saavedra D."/>
            <person name="Barton G.J."/>
            <person name="Westrop G.D."/>
            <person name="Mueller S."/>
            <person name="Dessi D."/>
            <person name="Fiori P.L."/>
            <person name="Ren Q."/>
            <person name="Paulsen I."/>
            <person name="Zhang H."/>
            <person name="Bastida-Corcuera F.D."/>
            <person name="Simoes-Barbosa A."/>
            <person name="Brown M.T."/>
            <person name="Hayes R.D."/>
            <person name="Mukherjee M."/>
            <person name="Okumura C.Y."/>
            <person name="Schneider R."/>
            <person name="Smith A.J."/>
            <person name="Vanacova S."/>
            <person name="Villalvazo M."/>
            <person name="Haas B.J."/>
            <person name="Pertea M."/>
            <person name="Feldblyum T.V."/>
            <person name="Utterback T.R."/>
            <person name="Shu C.L."/>
            <person name="Osoegawa K."/>
            <person name="de Jong P.J."/>
            <person name="Hrdy I."/>
            <person name="Horvathova L."/>
            <person name="Zubacova Z."/>
            <person name="Dolezal P."/>
            <person name="Malik S.B."/>
            <person name="Logsdon J.M. Jr."/>
            <person name="Henze K."/>
            <person name="Gupta A."/>
            <person name="Wang C.C."/>
            <person name="Dunne R.L."/>
            <person name="Upcroft J.A."/>
            <person name="Upcroft P."/>
            <person name="White O."/>
            <person name="Salzberg S.L."/>
            <person name="Tang P."/>
            <person name="Chiu C.-H."/>
            <person name="Lee Y.-S."/>
            <person name="Embley T.M."/>
            <person name="Coombs G.H."/>
            <person name="Mottram J.C."/>
            <person name="Tachezy J."/>
            <person name="Fraser-Liggett C.M."/>
            <person name="Johnson P.J."/>
        </authorList>
    </citation>
    <scope>NUCLEOTIDE SEQUENCE [LARGE SCALE GENOMIC DNA]</scope>
    <source>
        <strain evidence="14">G3</strain>
    </source>
</reference>
<feature type="compositionally biased region" description="Polar residues" evidence="12">
    <location>
        <begin position="30"/>
        <end position="54"/>
    </location>
</feature>
<evidence type="ECO:0000256" key="10">
    <source>
        <dbReference type="ARBA" id="ARBA00023136"/>
    </source>
</evidence>
<feature type="transmembrane region" description="Helical" evidence="11">
    <location>
        <begin position="310"/>
        <end position="331"/>
    </location>
</feature>
<proteinExistence type="inferred from homology"/>
<feature type="transmembrane region" description="Helical" evidence="11">
    <location>
        <begin position="107"/>
        <end position="125"/>
    </location>
</feature>
<evidence type="ECO:0000313" key="15">
    <source>
        <dbReference type="Proteomes" id="UP000001542"/>
    </source>
</evidence>
<dbReference type="eggNOG" id="KOG2289">
    <property type="taxonomic scope" value="Eukaryota"/>
</dbReference>
<dbReference type="AlphaFoldDB" id="A2E9T3"/>
<dbReference type="STRING" id="5722.A2E9T3"/>
<name>A2E9T3_TRIV3</name>
<comment type="similarity">
    <text evidence="3 11">Belongs to the peptidase S54 family.</text>
</comment>
<dbReference type="PANTHER" id="PTHR22936:SF69">
    <property type="entry name" value="RHOMBOID-LIKE PROTEIN"/>
    <property type="match status" value="1"/>
</dbReference>
<dbReference type="SUPFAM" id="SSF144091">
    <property type="entry name" value="Rhomboid-like"/>
    <property type="match status" value="1"/>
</dbReference>
<feature type="region of interest" description="Disordered" evidence="12">
    <location>
        <begin position="1"/>
        <end position="93"/>
    </location>
</feature>
<dbReference type="EC" id="3.4.21.105" evidence="4"/>
<evidence type="ECO:0000256" key="1">
    <source>
        <dbReference type="ARBA" id="ARBA00000156"/>
    </source>
</evidence>
<dbReference type="InterPro" id="IPR035952">
    <property type="entry name" value="Rhomboid-like_sf"/>
</dbReference>
<feature type="transmembrane region" description="Helical" evidence="11">
    <location>
        <begin position="200"/>
        <end position="220"/>
    </location>
</feature>
<dbReference type="InterPro" id="IPR002610">
    <property type="entry name" value="Peptidase_S54_rhomboid-like"/>
</dbReference>
<keyword evidence="10 11" id="KW-0472">Membrane</keyword>
<organism evidence="14 15">
    <name type="scientific">Trichomonas vaginalis (strain ATCC PRA-98 / G3)</name>
    <dbReference type="NCBI Taxonomy" id="412133"/>
    <lineage>
        <taxon>Eukaryota</taxon>
        <taxon>Metamonada</taxon>
        <taxon>Parabasalia</taxon>
        <taxon>Trichomonadida</taxon>
        <taxon>Trichomonadidae</taxon>
        <taxon>Trichomonas</taxon>
    </lineage>
</organism>
<dbReference type="VEuPathDB" id="TrichDB:TVAGG3_0043560"/>
<keyword evidence="9 11" id="KW-1133">Transmembrane helix</keyword>
<feature type="transmembrane region" description="Helical" evidence="11">
    <location>
        <begin position="256"/>
        <end position="275"/>
    </location>
</feature>
<keyword evidence="8 11" id="KW-0720">Serine protease</keyword>
<dbReference type="Gene3D" id="1.20.1540.10">
    <property type="entry name" value="Rhomboid-like"/>
    <property type="match status" value="1"/>
</dbReference>
<comment type="function">
    <text evidence="11">Serine protease involved in intramembrane proteolysis.</text>
</comment>
<comment type="catalytic activity">
    <reaction evidence="1 11">
        <text>Cleaves type-1 transmembrane domains using a catalytic dyad composed of serine and histidine that are contributed by different transmembrane domains.</text>
        <dbReference type="EC" id="3.4.21.105"/>
    </reaction>
</comment>
<dbReference type="KEGG" id="tva:4768553"/>
<dbReference type="InParanoid" id="A2E9T3"/>
<evidence type="ECO:0000256" key="2">
    <source>
        <dbReference type="ARBA" id="ARBA00004141"/>
    </source>
</evidence>
<evidence type="ECO:0000256" key="6">
    <source>
        <dbReference type="ARBA" id="ARBA00022692"/>
    </source>
</evidence>
<dbReference type="MEROPS" id="S54.A16"/>
<comment type="subcellular location">
    <subcellularLocation>
        <location evidence="2 11">Membrane</location>
        <topology evidence="2 11">Multi-pass membrane protein</topology>
    </subcellularLocation>
</comment>
<evidence type="ECO:0000256" key="7">
    <source>
        <dbReference type="ARBA" id="ARBA00022801"/>
    </source>
</evidence>
<evidence type="ECO:0000259" key="13">
    <source>
        <dbReference type="Pfam" id="PF01694"/>
    </source>
</evidence>
<dbReference type="Proteomes" id="UP000001542">
    <property type="component" value="Unassembled WGS sequence"/>
</dbReference>
<keyword evidence="6 11" id="KW-0812">Transmembrane</keyword>
<dbReference type="VEuPathDB" id="TrichDB:TVAG_282180"/>
<feature type="transmembrane region" description="Helical" evidence="11">
    <location>
        <begin position="281"/>
        <end position="298"/>
    </location>
</feature>
<feature type="transmembrane region" description="Helical" evidence="11">
    <location>
        <begin position="169"/>
        <end position="188"/>
    </location>
</feature>
<dbReference type="OrthoDB" id="17726at2759"/>
<accession>A2E9T3</accession>
<evidence type="ECO:0000256" key="12">
    <source>
        <dbReference type="SAM" id="MobiDB-lite"/>
    </source>
</evidence>
<evidence type="ECO:0000313" key="14">
    <source>
        <dbReference type="EMBL" id="EAY10618.1"/>
    </source>
</evidence>
<evidence type="ECO:0000256" key="8">
    <source>
        <dbReference type="ARBA" id="ARBA00022825"/>
    </source>
</evidence>
<dbReference type="GO" id="GO:0004252">
    <property type="term" value="F:serine-type endopeptidase activity"/>
    <property type="evidence" value="ECO:0007669"/>
    <property type="project" value="InterPro"/>
</dbReference>
<evidence type="ECO:0000256" key="9">
    <source>
        <dbReference type="ARBA" id="ARBA00022989"/>
    </source>
</evidence>
<dbReference type="OMA" id="AAHERHH"/>
<dbReference type="Pfam" id="PF01694">
    <property type="entry name" value="Rhomboid"/>
    <property type="match status" value="1"/>
</dbReference>
<dbReference type="RefSeq" id="XP_001322841.1">
    <property type="nucleotide sequence ID" value="XM_001322806.1"/>
</dbReference>
<dbReference type="GO" id="GO:0006508">
    <property type="term" value="P:proteolysis"/>
    <property type="evidence" value="ECO:0007669"/>
    <property type="project" value="UniProtKB-KW"/>
</dbReference>
<dbReference type="InterPro" id="IPR022764">
    <property type="entry name" value="Peptidase_S54_rhomboid_dom"/>
</dbReference>
<keyword evidence="5 11" id="KW-0645">Protease</keyword>
<reference evidence="14" key="1">
    <citation type="submission" date="2006-10" db="EMBL/GenBank/DDBJ databases">
        <authorList>
            <person name="Amadeo P."/>
            <person name="Zhao Q."/>
            <person name="Wortman J."/>
            <person name="Fraser-Liggett C."/>
            <person name="Carlton J."/>
        </authorList>
    </citation>
    <scope>NUCLEOTIDE SEQUENCE</scope>
    <source>
        <strain evidence="14">G3</strain>
    </source>
</reference>
<keyword evidence="15" id="KW-1185">Reference proteome</keyword>
<feature type="transmembrane region" description="Helical" evidence="11">
    <location>
        <begin position="226"/>
        <end position="244"/>
    </location>
</feature>
<feature type="compositionally biased region" description="Basic and acidic residues" evidence="12">
    <location>
        <begin position="62"/>
        <end position="93"/>
    </location>
</feature>